<evidence type="ECO:0000259" key="1">
    <source>
        <dbReference type="Pfam" id="PF26061"/>
    </source>
</evidence>
<dbReference type="KEGG" id="aay:WYH_02927"/>
<gene>
    <name evidence="2" type="ORF">WYH_02927</name>
</gene>
<dbReference type="PATRIC" id="fig|1267766.3.peg.2965"/>
<keyword evidence="3" id="KW-1185">Reference proteome</keyword>
<sequence length="293" mass="33274">MVSGVAETCDRAALYAALDGFMDALLARDPGRVRWAEGARTTENNVALQIGDGIWGTATGRGDYDLRFADPVNRQVGLFTTLAETDQESAVTFRLAIDPTGAISEVETLIVRQSDEALRFENPKFERKPILEAIVPEGERMSRERLRAVADGYFNTLEQNDGQLFTRFHPECNRVENGVQTTNNPDFLLPIAGLPCEEQFRLGWYRYDDRLRARRFPLFDVERGLVMAYGFIDHCGRLAEYTLTNGEHVDSMIRRPHTFYLAELFRIEDGAIRQIEANFMTVPYHMPSPWGGR</sequence>
<dbReference type="OrthoDB" id="9148298at2"/>
<dbReference type="InterPro" id="IPR058334">
    <property type="entry name" value="DUF8021"/>
</dbReference>
<evidence type="ECO:0000313" key="3">
    <source>
        <dbReference type="Proteomes" id="UP000034392"/>
    </source>
</evidence>
<name>A0A0F7KW64_9SPHN</name>
<feature type="domain" description="DUF8021" evidence="1">
    <location>
        <begin position="139"/>
        <end position="279"/>
    </location>
</feature>
<dbReference type="AlphaFoldDB" id="A0A0F7KW64"/>
<protein>
    <recommendedName>
        <fullName evidence="1">DUF8021 domain-containing protein</fullName>
    </recommendedName>
</protein>
<dbReference type="Proteomes" id="UP000034392">
    <property type="component" value="Chromosome"/>
</dbReference>
<accession>A0A0F7KW64</accession>
<reference evidence="2" key="1">
    <citation type="submission" date="2015-05" db="EMBL/GenBank/DDBJ databases">
        <title>The complete genome of Altererythrobacter atlanticus strain 26DY36.</title>
        <authorList>
            <person name="Wu Y.-H."/>
            <person name="Cheng H."/>
            <person name="Wu X.-W."/>
        </authorList>
    </citation>
    <scope>NUCLEOTIDE SEQUENCE [LARGE SCALE GENOMIC DNA]</scope>
    <source>
        <strain evidence="2">26DY36</strain>
    </source>
</reference>
<organism evidence="2 3">
    <name type="scientific">Croceibacterium atlanticum</name>
    <dbReference type="NCBI Taxonomy" id="1267766"/>
    <lineage>
        <taxon>Bacteria</taxon>
        <taxon>Pseudomonadati</taxon>
        <taxon>Pseudomonadota</taxon>
        <taxon>Alphaproteobacteria</taxon>
        <taxon>Sphingomonadales</taxon>
        <taxon>Erythrobacteraceae</taxon>
        <taxon>Croceibacterium</taxon>
    </lineage>
</organism>
<proteinExistence type="predicted"/>
<dbReference type="Pfam" id="PF26061">
    <property type="entry name" value="DUF8021"/>
    <property type="match status" value="1"/>
</dbReference>
<dbReference type="EMBL" id="CP011452">
    <property type="protein sequence ID" value="AKH43954.1"/>
    <property type="molecule type" value="Genomic_DNA"/>
</dbReference>
<evidence type="ECO:0000313" key="2">
    <source>
        <dbReference type="EMBL" id="AKH43954.1"/>
    </source>
</evidence>
<dbReference type="STRING" id="1267766.WYH_02927"/>